<reference key="1">
    <citation type="submission" date="2010-11" db="EMBL/GenBank/DDBJ databases">
        <title>The complete sequence of chromosome of Isophaera pallida ATCC 43644.</title>
        <authorList>
            <consortium name="US DOE Joint Genome Institute (JGI-PGF)"/>
            <person name="Lucas S."/>
            <person name="Copeland A."/>
            <person name="Lapidus A."/>
            <person name="Bruce D."/>
            <person name="Goodwin L."/>
            <person name="Pitluck S."/>
            <person name="Kyrpides N."/>
            <person name="Mavromatis K."/>
            <person name="Pagani I."/>
            <person name="Ivanova N."/>
            <person name="Saunders E."/>
            <person name="Brettin T."/>
            <person name="Detter J.C."/>
            <person name="Han C."/>
            <person name="Tapia R."/>
            <person name="Land M."/>
            <person name="Hauser L."/>
            <person name="Markowitz V."/>
            <person name="Cheng J.-F."/>
            <person name="Hugenholtz P."/>
            <person name="Woyke T."/>
            <person name="Wu D."/>
            <person name="Eisen J.A."/>
        </authorList>
    </citation>
    <scope>NUCLEOTIDE SEQUENCE</scope>
    <source>
        <strain>ATCC 43644</strain>
    </source>
</reference>
<keyword evidence="6" id="KW-1185">Reference proteome</keyword>
<organism evidence="5 6">
    <name type="scientific">Isosphaera pallida (strain ATCC 43644 / DSM 9630 / IS1B)</name>
    <dbReference type="NCBI Taxonomy" id="575540"/>
    <lineage>
        <taxon>Bacteria</taxon>
        <taxon>Pseudomonadati</taxon>
        <taxon>Planctomycetota</taxon>
        <taxon>Planctomycetia</taxon>
        <taxon>Isosphaerales</taxon>
        <taxon>Isosphaeraceae</taxon>
        <taxon>Isosphaera</taxon>
    </lineage>
</organism>
<sequence length="260" mass="27790">MTTPAPDASTSSAVVPSRRRIALITGAGGGIGRATALLLARHGWNLILWGRTGAKVEAVAREIAAIVPETQVRAAECDVANRAWVDRQAQEDLDALGGLDALVCNAGTNIKRRAMAELDPADWDRLLAANLTGAYNVTRAVLPTMRARRNGTIIQICSISGMRASPLGGVAYSASKYGQAALGITLSREERQHGIRSTVIYPGEVDTAILDQRPNPVGVERRALILQPEDVAEAVRFVLDLPARAHVFELVIKPTVDDFA</sequence>
<dbReference type="InterPro" id="IPR057326">
    <property type="entry name" value="KR_dom"/>
</dbReference>
<protein>
    <submittedName>
        <fullName evidence="5">Short-chain dehydrogenase/reductase SDR</fullName>
    </submittedName>
</protein>
<evidence type="ECO:0000256" key="1">
    <source>
        <dbReference type="ARBA" id="ARBA00006484"/>
    </source>
</evidence>
<dbReference type="OrthoDB" id="9775296at2"/>
<evidence type="ECO:0000313" key="5">
    <source>
        <dbReference type="EMBL" id="ADV61120.1"/>
    </source>
</evidence>
<dbReference type="InterPro" id="IPR036291">
    <property type="entry name" value="NAD(P)-bd_dom_sf"/>
</dbReference>
<dbReference type="InterPro" id="IPR002347">
    <property type="entry name" value="SDR_fam"/>
</dbReference>
<dbReference type="RefSeq" id="WP_013563409.1">
    <property type="nucleotide sequence ID" value="NC_014962.1"/>
</dbReference>
<name>E8QZJ3_ISOPI</name>
<dbReference type="Gene3D" id="3.40.50.720">
    <property type="entry name" value="NAD(P)-binding Rossmann-like Domain"/>
    <property type="match status" value="1"/>
</dbReference>
<proteinExistence type="inferred from homology"/>
<dbReference type="CDD" id="cd05233">
    <property type="entry name" value="SDR_c"/>
    <property type="match status" value="1"/>
</dbReference>
<gene>
    <name evidence="5" type="ordered locus">Isop_0527</name>
</gene>
<reference evidence="5 6" key="2">
    <citation type="journal article" date="2011" name="Stand. Genomic Sci.">
        <title>Complete genome sequence of Isosphaera pallida type strain (IS1B).</title>
        <authorList>
            <consortium name="US DOE Joint Genome Institute (JGI-PGF)"/>
            <person name="Goker M."/>
            <person name="Cleland D."/>
            <person name="Saunders E."/>
            <person name="Lapidus A."/>
            <person name="Nolan M."/>
            <person name="Lucas S."/>
            <person name="Hammon N."/>
            <person name="Deshpande S."/>
            <person name="Cheng J.F."/>
            <person name="Tapia R."/>
            <person name="Han C."/>
            <person name="Goodwin L."/>
            <person name="Pitluck S."/>
            <person name="Liolios K."/>
            <person name="Pagani I."/>
            <person name="Ivanova N."/>
            <person name="Mavromatis K."/>
            <person name="Pati A."/>
            <person name="Chen A."/>
            <person name="Palaniappan K."/>
            <person name="Land M."/>
            <person name="Hauser L."/>
            <person name="Chang Y.J."/>
            <person name="Jeffries C.D."/>
            <person name="Detter J.C."/>
            <person name="Beck B."/>
            <person name="Woyke T."/>
            <person name="Bristow J."/>
            <person name="Eisen J.A."/>
            <person name="Markowitz V."/>
            <person name="Hugenholtz P."/>
            <person name="Kyrpides N.C."/>
            <person name="Klenk H.P."/>
        </authorList>
    </citation>
    <scope>NUCLEOTIDE SEQUENCE [LARGE SCALE GENOMIC DNA]</scope>
    <source>
        <strain evidence="6">ATCC 43644 / DSM 9630 / IS1B</strain>
    </source>
</reference>
<dbReference type="Pfam" id="PF00106">
    <property type="entry name" value="adh_short"/>
    <property type="match status" value="1"/>
</dbReference>
<dbReference type="EMBL" id="CP002353">
    <property type="protein sequence ID" value="ADV61120.1"/>
    <property type="molecule type" value="Genomic_DNA"/>
</dbReference>
<dbReference type="KEGG" id="ipa:Isop_0527"/>
<dbReference type="AlphaFoldDB" id="E8QZJ3"/>
<evidence type="ECO:0000256" key="3">
    <source>
        <dbReference type="RuleBase" id="RU000363"/>
    </source>
</evidence>
<dbReference type="InParanoid" id="E8QZJ3"/>
<evidence type="ECO:0000259" key="4">
    <source>
        <dbReference type="SMART" id="SM00822"/>
    </source>
</evidence>
<dbReference type="Proteomes" id="UP000008631">
    <property type="component" value="Chromosome"/>
</dbReference>
<dbReference type="eggNOG" id="COG4221">
    <property type="taxonomic scope" value="Bacteria"/>
</dbReference>
<accession>E8QZJ3</accession>
<dbReference type="PRINTS" id="PR00080">
    <property type="entry name" value="SDRFAMILY"/>
</dbReference>
<dbReference type="GO" id="GO:0016020">
    <property type="term" value="C:membrane"/>
    <property type="evidence" value="ECO:0007669"/>
    <property type="project" value="TreeGrafter"/>
</dbReference>
<dbReference type="SUPFAM" id="SSF51735">
    <property type="entry name" value="NAD(P)-binding Rossmann-fold domains"/>
    <property type="match status" value="1"/>
</dbReference>
<dbReference type="PANTHER" id="PTHR44196:SF1">
    <property type="entry name" value="DEHYDROGENASE_REDUCTASE SDR FAMILY MEMBER 7B"/>
    <property type="match status" value="1"/>
</dbReference>
<keyword evidence="2" id="KW-0560">Oxidoreductase</keyword>
<feature type="domain" description="Ketoreductase" evidence="4">
    <location>
        <begin position="20"/>
        <end position="212"/>
    </location>
</feature>
<dbReference type="SMART" id="SM00822">
    <property type="entry name" value="PKS_KR"/>
    <property type="match status" value="1"/>
</dbReference>
<evidence type="ECO:0000313" key="6">
    <source>
        <dbReference type="Proteomes" id="UP000008631"/>
    </source>
</evidence>
<dbReference type="PANTHER" id="PTHR44196">
    <property type="entry name" value="DEHYDROGENASE/REDUCTASE SDR FAMILY MEMBER 7B"/>
    <property type="match status" value="1"/>
</dbReference>
<comment type="similarity">
    <text evidence="1 3">Belongs to the short-chain dehydrogenases/reductases (SDR) family.</text>
</comment>
<dbReference type="STRING" id="575540.Isop_0527"/>
<evidence type="ECO:0000256" key="2">
    <source>
        <dbReference type="ARBA" id="ARBA00023002"/>
    </source>
</evidence>
<dbReference type="GO" id="GO:0016491">
    <property type="term" value="F:oxidoreductase activity"/>
    <property type="evidence" value="ECO:0007669"/>
    <property type="project" value="UniProtKB-KW"/>
</dbReference>
<dbReference type="HOGENOM" id="CLU_010194_2_10_0"/>
<dbReference type="PRINTS" id="PR00081">
    <property type="entry name" value="GDHRDH"/>
</dbReference>